<dbReference type="GO" id="GO:0042149">
    <property type="term" value="P:cellular response to glucose starvation"/>
    <property type="evidence" value="ECO:0007669"/>
    <property type="project" value="TreeGrafter"/>
</dbReference>
<feature type="compositionally biased region" description="Basic residues" evidence="1">
    <location>
        <begin position="296"/>
        <end position="317"/>
    </location>
</feature>
<sequence>MASLDDSIISDQNLMLLDNVTNYNRASVDYFHHKFDYNNLEMSETWALLLKMRKHKLLRLPSCSSEDDDDYSMYLKRLHHCLWRRWGIDQFHLQNNKLDPLSINWNKETDVTVLYGPSLSKDIEQSQETIATVTSHSLDNIQVDNDSIHSDTQLDYSSSYDSYSSSVESQASSIFDSPSILKTKTSVTAPTNAPKKSLRFNCMVHRRGIDHKGKFLESNIIINDMDFENSDIVNSYTTSLHHNYFGNQHYYDFNSKVEKSTLLFDDDDDEQDSDDFIQDITNEDYTISLNDSYSQKQRHHHHHHHHHHRHNHTHTHNHVRIAVRN</sequence>
<comment type="caution">
    <text evidence="2">The sequence shown here is derived from an EMBL/GenBank/DDBJ whole genome shotgun (WGS) entry which is preliminary data.</text>
</comment>
<keyword evidence="3" id="KW-1185">Reference proteome</keyword>
<accession>A0A9P6WEC8</accession>
<dbReference type="Proteomes" id="UP000750334">
    <property type="component" value="Unassembled WGS sequence"/>
</dbReference>
<dbReference type="OrthoDB" id="5563539at2759"/>
<evidence type="ECO:0000256" key="1">
    <source>
        <dbReference type="SAM" id="MobiDB-lite"/>
    </source>
</evidence>
<feature type="region of interest" description="Disordered" evidence="1">
    <location>
        <begin position="293"/>
        <end position="317"/>
    </location>
</feature>
<evidence type="ECO:0000313" key="2">
    <source>
        <dbReference type="EMBL" id="KAG0671869.1"/>
    </source>
</evidence>
<proteinExistence type="predicted"/>
<dbReference type="AlphaFoldDB" id="A0A9P6WEC8"/>
<protein>
    <recommendedName>
        <fullName evidence="4">Nitrogen regulatory protein areA GATA-like domain-containing protein</fullName>
    </recommendedName>
</protein>
<reference evidence="2 3" key="1">
    <citation type="submission" date="2020-11" db="EMBL/GenBank/DDBJ databases">
        <title>Kefir isolates.</title>
        <authorList>
            <person name="Marcisauskas S."/>
            <person name="Kim Y."/>
            <person name="Blasche S."/>
        </authorList>
    </citation>
    <scope>NUCLEOTIDE SEQUENCE [LARGE SCALE GENOMIC DNA]</scope>
    <source>
        <strain evidence="2 3">OG2</strain>
    </source>
</reference>
<evidence type="ECO:0000313" key="3">
    <source>
        <dbReference type="Proteomes" id="UP000750334"/>
    </source>
</evidence>
<gene>
    <name evidence="2" type="ORF">C6P45_004744</name>
</gene>
<organism evidence="2 3">
    <name type="scientific">Maudiozyma exigua</name>
    <name type="common">Yeast</name>
    <name type="synonym">Kazachstania exigua</name>
    <dbReference type="NCBI Taxonomy" id="34358"/>
    <lineage>
        <taxon>Eukaryota</taxon>
        <taxon>Fungi</taxon>
        <taxon>Dikarya</taxon>
        <taxon>Ascomycota</taxon>
        <taxon>Saccharomycotina</taxon>
        <taxon>Saccharomycetes</taxon>
        <taxon>Saccharomycetales</taxon>
        <taxon>Saccharomycetaceae</taxon>
        <taxon>Maudiozyma</taxon>
    </lineage>
</organism>
<dbReference type="GO" id="GO:0005773">
    <property type="term" value="C:vacuole"/>
    <property type="evidence" value="ECO:0007669"/>
    <property type="project" value="GOC"/>
</dbReference>
<dbReference type="EMBL" id="PUHR01000007">
    <property type="protein sequence ID" value="KAG0671869.1"/>
    <property type="molecule type" value="Genomic_DNA"/>
</dbReference>
<name>A0A9P6WEC8_MAUEX</name>
<evidence type="ECO:0008006" key="4">
    <source>
        <dbReference type="Google" id="ProtNLM"/>
    </source>
</evidence>
<dbReference type="PANTHER" id="PTHR28051:SF1">
    <property type="entry name" value="PROTEIN MTL1-RELATED"/>
    <property type="match status" value="1"/>
</dbReference>
<dbReference type="InterPro" id="IPR052292">
    <property type="entry name" value="Glucose_repression_reg"/>
</dbReference>
<dbReference type="PANTHER" id="PTHR28051">
    <property type="entry name" value="PROTEIN MTL1-RELATED"/>
    <property type="match status" value="1"/>
</dbReference>
<dbReference type="GO" id="GO:0007039">
    <property type="term" value="P:protein catabolic process in the vacuole"/>
    <property type="evidence" value="ECO:0007669"/>
    <property type="project" value="TreeGrafter"/>
</dbReference>